<name>A0A8S4SFP2_9NEOP</name>
<dbReference type="AlphaFoldDB" id="A0A8S4SFP2"/>
<comment type="caution">
    <text evidence="1">The sequence shown here is derived from an EMBL/GenBank/DDBJ whole genome shotgun (WGS) entry which is preliminary data.</text>
</comment>
<dbReference type="Proteomes" id="UP000838756">
    <property type="component" value="Unassembled WGS sequence"/>
</dbReference>
<evidence type="ECO:0000313" key="1">
    <source>
        <dbReference type="EMBL" id="CAH2267403.1"/>
    </source>
</evidence>
<gene>
    <name evidence="1" type="primary">jg27585</name>
    <name evidence="1" type="ORF">PAEG_LOCUS25957</name>
</gene>
<reference evidence="1" key="1">
    <citation type="submission" date="2022-03" db="EMBL/GenBank/DDBJ databases">
        <authorList>
            <person name="Lindestad O."/>
        </authorList>
    </citation>
    <scope>NUCLEOTIDE SEQUENCE</scope>
</reference>
<evidence type="ECO:0000313" key="2">
    <source>
        <dbReference type="Proteomes" id="UP000838756"/>
    </source>
</evidence>
<organism evidence="1 2">
    <name type="scientific">Pararge aegeria aegeria</name>
    <dbReference type="NCBI Taxonomy" id="348720"/>
    <lineage>
        <taxon>Eukaryota</taxon>
        <taxon>Metazoa</taxon>
        <taxon>Ecdysozoa</taxon>
        <taxon>Arthropoda</taxon>
        <taxon>Hexapoda</taxon>
        <taxon>Insecta</taxon>
        <taxon>Pterygota</taxon>
        <taxon>Neoptera</taxon>
        <taxon>Endopterygota</taxon>
        <taxon>Lepidoptera</taxon>
        <taxon>Glossata</taxon>
        <taxon>Ditrysia</taxon>
        <taxon>Papilionoidea</taxon>
        <taxon>Nymphalidae</taxon>
        <taxon>Satyrinae</taxon>
        <taxon>Satyrini</taxon>
        <taxon>Parargina</taxon>
        <taxon>Pararge</taxon>
    </lineage>
</organism>
<dbReference type="OrthoDB" id="407509at2759"/>
<proteinExistence type="predicted"/>
<protein>
    <submittedName>
        <fullName evidence="1">Jg27585 protein</fullName>
    </submittedName>
</protein>
<sequence length="117" mass="13828">MLKDECVLPVMTYGAETWTLTFDLIHKFNVAIERAILGVSLWDRICNNEIRRRTKVTDIDQRISKLKWQWAGHVCRRTDGRWADVFWSGDRESVSAVWDDLLRTRQMTSKWWLEAAG</sequence>
<accession>A0A8S4SFP2</accession>
<dbReference type="EMBL" id="CAKXAJ010026350">
    <property type="protein sequence ID" value="CAH2267403.1"/>
    <property type="molecule type" value="Genomic_DNA"/>
</dbReference>
<keyword evidence="2" id="KW-1185">Reference proteome</keyword>